<name>A0AAN9P2L3_CROPI</name>
<reference evidence="1 2" key="1">
    <citation type="submission" date="2024-01" db="EMBL/GenBank/DDBJ databases">
        <title>The genomes of 5 underutilized Papilionoideae crops provide insights into root nodulation and disease resistanc.</title>
        <authorList>
            <person name="Yuan L."/>
        </authorList>
    </citation>
    <scope>NUCLEOTIDE SEQUENCE [LARGE SCALE GENOMIC DNA]</scope>
    <source>
        <strain evidence="1">ZHUSHIDOU_FW_LH</strain>
        <tissue evidence="1">Leaf</tissue>
    </source>
</reference>
<comment type="caution">
    <text evidence="1">The sequence shown here is derived from an EMBL/GenBank/DDBJ whole genome shotgun (WGS) entry which is preliminary data.</text>
</comment>
<sequence>MNSLITTCGFPFTTTTNAASLPFPHFPETTTTTVIAIRSLMYQQGVDPVVQSFDPQERHVLELAIGHPKRD</sequence>
<accession>A0AAN9P2L3</accession>
<proteinExistence type="predicted"/>
<protein>
    <submittedName>
        <fullName evidence="1">Uncharacterized protein</fullName>
    </submittedName>
</protein>
<gene>
    <name evidence="1" type="ORF">RIF29_13748</name>
</gene>
<keyword evidence="2" id="KW-1185">Reference proteome</keyword>
<organism evidence="1 2">
    <name type="scientific">Crotalaria pallida</name>
    <name type="common">Smooth rattlebox</name>
    <name type="synonym">Crotalaria striata</name>
    <dbReference type="NCBI Taxonomy" id="3830"/>
    <lineage>
        <taxon>Eukaryota</taxon>
        <taxon>Viridiplantae</taxon>
        <taxon>Streptophyta</taxon>
        <taxon>Embryophyta</taxon>
        <taxon>Tracheophyta</taxon>
        <taxon>Spermatophyta</taxon>
        <taxon>Magnoliopsida</taxon>
        <taxon>eudicotyledons</taxon>
        <taxon>Gunneridae</taxon>
        <taxon>Pentapetalae</taxon>
        <taxon>rosids</taxon>
        <taxon>fabids</taxon>
        <taxon>Fabales</taxon>
        <taxon>Fabaceae</taxon>
        <taxon>Papilionoideae</taxon>
        <taxon>50 kb inversion clade</taxon>
        <taxon>genistoids sensu lato</taxon>
        <taxon>core genistoids</taxon>
        <taxon>Crotalarieae</taxon>
        <taxon>Crotalaria</taxon>
    </lineage>
</organism>
<evidence type="ECO:0000313" key="2">
    <source>
        <dbReference type="Proteomes" id="UP001372338"/>
    </source>
</evidence>
<dbReference type="EMBL" id="JAYWIO010000002">
    <property type="protein sequence ID" value="KAK7283997.1"/>
    <property type="molecule type" value="Genomic_DNA"/>
</dbReference>
<dbReference type="Proteomes" id="UP001372338">
    <property type="component" value="Unassembled WGS sequence"/>
</dbReference>
<dbReference type="AlphaFoldDB" id="A0AAN9P2L3"/>
<evidence type="ECO:0000313" key="1">
    <source>
        <dbReference type="EMBL" id="KAK7283997.1"/>
    </source>
</evidence>